<accession>A0A1A8YSA9</accession>
<name>A0A1A8YSA9_PLAOA</name>
<sequence length="149" mass="16978">MMVFKKGEGGMYFQCAHMSTFFLEMGEPSLVTNTNWVPPTPACGHAHTRACTSDLSRRAQNDKYMSSVISLNCKRKFRNANMCTLLRLSIRLSIRLSLRLSIHSSPPAPCYLFTLYLPLRTLLRNSSTGVLNIEHFLKSNMFASRERHC</sequence>
<dbReference type="Proteomes" id="UP000078550">
    <property type="component" value="Unassembled WGS sequence"/>
</dbReference>
<keyword evidence="4" id="KW-1185">Reference proteome</keyword>
<dbReference type="EMBL" id="FLRD01000070">
    <property type="protein sequence ID" value="SBT34322.1"/>
    <property type="molecule type" value="Genomic_DNA"/>
</dbReference>
<evidence type="ECO:0000313" key="1">
    <source>
        <dbReference type="EMBL" id="SBT34322.1"/>
    </source>
</evidence>
<reference evidence="3 4" key="2">
    <citation type="submission" date="2016-05" db="EMBL/GenBank/DDBJ databases">
        <authorList>
            <person name="Naeem Raeece"/>
        </authorList>
    </citation>
    <scope>NUCLEOTIDE SEQUENCE [LARGE SCALE GENOMIC DNA]</scope>
</reference>
<evidence type="ECO:0000313" key="2">
    <source>
        <dbReference type="EMBL" id="SBT34764.1"/>
    </source>
</evidence>
<proteinExistence type="predicted"/>
<dbReference type="EMBL" id="FLRE01000084">
    <property type="protein sequence ID" value="SBT34764.1"/>
    <property type="molecule type" value="Genomic_DNA"/>
</dbReference>
<gene>
    <name evidence="1" type="ORF">POVWA1_021670</name>
    <name evidence="2" type="ORF">POVWA2_021650</name>
</gene>
<dbReference type="AlphaFoldDB" id="A0A1A8YSA9"/>
<evidence type="ECO:0000313" key="4">
    <source>
        <dbReference type="Proteomes" id="UP000078555"/>
    </source>
</evidence>
<organism evidence="1 4">
    <name type="scientific">Plasmodium ovale wallikeri</name>
    <dbReference type="NCBI Taxonomy" id="864142"/>
    <lineage>
        <taxon>Eukaryota</taxon>
        <taxon>Sar</taxon>
        <taxon>Alveolata</taxon>
        <taxon>Apicomplexa</taxon>
        <taxon>Aconoidasida</taxon>
        <taxon>Haemosporida</taxon>
        <taxon>Plasmodiidae</taxon>
        <taxon>Plasmodium</taxon>
        <taxon>Plasmodium (Plasmodium)</taxon>
    </lineage>
</organism>
<reference evidence="1" key="1">
    <citation type="submission" date="2016-05" db="EMBL/GenBank/DDBJ databases">
        <authorList>
            <person name="Lavstsen T."/>
            <person name="Jespersen J.S."/>
        </authorList>
    </citation>
    <scope>NUCLEOTIDE SEQUENCE [LARGE SCALE GENOMIC DNA]</scope>
</reference>
<evidence type="ECO:0000313" key="3">
    <source>
        <dbReference type="Proteomes" id="UP000078550"/>
    </source>
</evidence>
<dbReference type="Proteomes" id="UP000078555">
    <property type="component" value="Unassembled WGS sequence"/>
</dbReference>
<protein>
    <submittedName>
        <fullName evidence="1">Uncharacterized protein</fullName>
    </submittedName>
</protein>